<protein>
    <submittedName>
        <fullName evidence="1">Uncharacterized protein</fullName>
    </submittedName>
</protein>
<organism evidence="1">
    <name type="scientific">Picea sitchensis</name>
    <name type="common">Sitka spruce</name>
    <name type="synonym">Pinus sitchensis</name>
    <dbReference type="NCBI Taxonomy" id="3332"/>
    <lineage>
        <taxon>Eukaryota</taxon>
        <taxon>Viridiplantae</taxon>
        <taxon>Streptophyta</taxon>
        <taxon>Embryophyta</taxon>
        <taxon>Tracheophyta</taxon>
        <taxon>Spermatophyta</taxon>
        <taxon>Pinopsida</taxon>
        <taxon>Pinidae</taxon>
        <taxon>Conifers I</taxon>
        <taxon>Pinales</taxon>
        <taxon>Pinaceae</taxon>
        <taxon>Picea</taxon>
    </lineage>
</organism>
<proteinExistence type="evidence at transcript level"/>
<evidence type="ECO:0000313" key="1">
    <source>
        <dbReference type="EMBL" id="ADE76082.1"/>
    </source>
</evidence>
<sequence>MRRQSKQKLNWEYEADMLAAFAKDPLLCMRAICALYRQQTNEEKRGKSSLYQNRRGFDKLHALRGSLLAEFLTENDPFGPMKKSVQDLEKHNSKGVQYCRDLAIHHSKQLFEIYKNDEDPHFPQR</sequence>
<name>D5A963_PICSI</name>
<reference evidence="1" key="1">
    <citation type="submission" date="2010-04" db="EMBL/GenBank/DDBJ databases">
        <authorList>
            <person name="Reid K.E."/>
            <person name="Liao N."/>
            <person name="Chan S."/>
            <person name="Docking R."/>
            <person name="Taylor G."/>
            <person name="Moore R."/>
            <person name="Mayo M."/>
            <person name="Munro S."/>
            <person name="King J."/>
            <person name="Yanchuk A."/>
            <person name="Holt R."/>
            <person name="Jones S."/>
            <person name="Marra M."/>
            <person name="Ritland C.E."/>
            <person name="Ritland K."/>
            <person name="Bohlmann J."/>
        </authorList>
    </citation>
    <scope>NUCLEOTIDE SEQUENCE</scope>
    <source>
        <tissue evidence="1">Buds collected with no treatment. Collection October 2007</tissue>
    </source>
</reference>
<dbReference type="EMBL" id="BT122720">
    <property type="protein sequence ID" value="ADE76082.1"/>
    <property type="molecule type" value="mRNA"/>
</dbReference>
<dbReference type="PANTHER" id="PTHR34380">
    <property type="entry name" value="BNAA03G12380D PROTEIN"/>
    <property type="match status" value="1"/>
</dbReference>
<dbReference type="AlphaFoldDB" id="D5A963"/>
<dbReference type="PANTHER" id="PTHR34380:SF1">
    <property type="entry name" value="OS01G0221300 PROTEIN"/>
    <property type="match status" value="1"/>
</dbReference>
<accession>D5A963</accession>